<dbReference type="InterPro" id="IPR002347">
    <property type="entry name" value="SDR_fam"/>
</dbReference>
<dbReference type="EMBL" id="JACBYQ010000001">
    <property type="protein sequence ID" value="NYE93893.1"/>
    <property type="molecule type" value="Genomic_DNA"/>
</dbReference>
<reference evidence="5 6" key="1">
    <citation type="submission" date="2020-07" db="EMBL/GenBank/DDBJ databases">
        <title>Sequencing the genomes of 1000 actinobacteria strains.</title>
        <authorList>
            <person name="Klenk H.-P."/>
        </authorList>
    </citation>
    <scope>NUCLEOTIDE SEQUENCE [LARGE SCALE GENOMIC DNA]</scope>
    <source>
        <strain evidence="5 6">DSM 102047</strain>
    </source>
</reference>
<dbReference type="Gene3D" id="3.40.50.720">
    <property type="entry name" value="NAD(P)-binding Rossmann-like Domain"/>
    <property type="match status" value="1"/>
</dbReference>
<evidence type="ECO:0000313" key="6">
    <source>
        <dbReference type="Proteomes" id="UP000521748"/>
    </source>
</evidence>
<keyword evidence="2 5" id="KW-0560">Oxidoreductase</keyword>
<dbReference type="Proteomes" id="UP000521748">
    <property type="component" value="Unassembled WGS sequence"/>
</dbReference>
<dbReference type="PROSITE" id="PS00061">
    <property type="entry name" value="ADH_SHORT"/>
    <property type="match status" value="1"/>
</dbReference>
<accession>A0A7Y9LQT1</accession>
<protein>
    <submittedName>
        <fullName evidence="5">Putative oxidoreductase</fullName>
        <ecNumber evidence="5">1.-.-.-</ecNumber>
    </submittedName>
</protein>
<dbReference type="GO" id="GO:0016491">
    <property type="term" value="F:oxidoreductase activity"/>
    <property type="evidence" value="ECO:0007669"/>
    <property type="project" value="UniProtKB-KW"/>
</dbReference>
<dbReference type="InterPro" id="IPR036291">
    <property type="entry name" value="NAD(P)-bd_dom_sf"/>
</dbReference>
<dbReference type="GO" id="GO:0016020">
    <property type="term" value="C:membrane"/>
    <property type="evidence" value="ECO:0007669"/>
    <property type="project" value="TreeGrafter"/>
</dbReference>
<dbReference type="SMART" id="SM00822">
    <property type="entry name" value="PKS_KR"/>
    <property type="match status" value="1"/>
</dbReference>
<proteinExistence type="inferred from homology"/>
<dbReference type="SUPFAM" id="SSF51735">
    <property type="entry name" value="NAD(P)-binding Rossmann-fold domains"/>
    <property type="match status" value="1"/>
</dbReference>
<dbReference type="RefSeq" id="WP_179387732.1">
    <property type="nucleotide sequence ID" value="NZ_JACBYQ010000001.1"/>
</dbReference>
<evidence type="ECO:0000256" key="3">
    <source>
        <dbReference type="RuleBase" id="RU000363"/>
    </source>
</evidence>
<dbReference type="PRINTS" id="PR00081">
    <property type="entry name" value="GDHRDH"/>
</dbReference>
<dbReference type="PRINTS" id="PR00080">
    <property type="entry name" value="SDRFAMILY"/>
</dbReference>
<sequence length="256" mass="27242">MKLSGNTVLITGGASGIGFELATQLSSRGNKVIITGRDQAKLDAAKDRLPGLVTIVSDVSDPAAITALFEEVESIAPDLNILINNAGQMRSINLNKSTDDLAGLTQEVDTNLIGAIRMVAQFLPLLASQPEAAIMNVSSGLAIVPLPISPVYCATKAAVHSYTQSLRVQLKNSRVKVFELLPPATETPLLDSFDGRDMEGTKVMPVQEMVAVAIDGLAKDVLEICPGQSAQLRFMNRLAPKFILKQLSKSVDAMIS</sequence>
<comment type="similarity">
    <text evidence="1 3">Belongs to the short-chain dehydrogenases/reductases (SDR) family.</text>
</comment>
<dbReference type="InterPro" id="IPR020904">
    <property type="entry name" value="Sc_DH/Rdtase_CS"/>
</dbReference>
<dbReference type="PANTHER" id="PTHR44196:SF1">
    <property type="entry name" value="DEHYDROGENASE_REDUCTASE SDR FAMILY MEMBER 7B"/>
    <property type="match status" value="1"/>
</dbReference>
<dbReference type="AlphaFoldDB" id="A0A7Y9LQT1"/>
<evidence type="ECO:0000256" key="2">
    <source>
        <dbReference type="ARBA" id="ARBA00023002"/>
    </source>
</evidence>
<dbReference type="InterPro" id="IPR057326">
    <property type="entry name" value="KR_dom"/>
</dbReference>
<keyword evidence="6" id="KW-1185">Reference proteome</keyword>
<gene>
    <name evidence="5" type="ORF">FHU41_000114</name>
</gene>
<comment type="caution">
    <text evidence="5">The sequence shown here is derived from an EMBL/GenBank/DDBJ whole genome shotgun (WGS) entry which is preliminary data.</text>
</comment>
<name>A0A7Y9LQT1_9MICC</name>
<feature type="domain" description="Ketoreductase" evidence="4">
    <location>
        <begin position="6"/>
        <end position="187"/>
    </location>
</feature>
<dbReference type="Pfam" id="PF00106">
    <property type="entry name" value="adh_short"/>
    <property type="match status" value="1"/>
</dbReference>
<evidence type="ECO:0000259" key="4">
    <source>
        <dbReference type="SMART" id="SM00822"/>
    </source>
</evidence>
<organism evidence="5 6">
    <name type="scientific">Psychromicrobium silvestre</name>
    <dbReference type="NCBI Taxonomy" id="1645614"/>
    <lineage>
        <taxon>Bacteria</taxon>
        <taxon>Bacillati</taxon>
        <taxon>Actinomycetota</taxon>
        <taxon>Actinomycetes</taxon>
        <taxon>Micrococcales</taxon>
        <taxon>Micrococcaceae</taxon>
        <taxon>Psychromicrobium</taxon>
    </lineage>
</organism>
<evidence type="ECO:0000256" key="1">
    <source>
        <dbReference type="ARBA" id="ARBA00006484"/>
    </source>
</evidence>
<evidence type="ECO:0000313" key="5">
    <source>
        <dbReference type="EMBL" id="NYE93893.1"/>
    </source>
</evidence>
<dbReference type="EC" id="1.-.-.-" evidence="5"/>
<dbReference type="PANTHER" id="PTHR44196">
    <property type="entry name" value="DEHYDROGENASE/REDUCTASE SDR FAMILY MEMBER 7B"/>
    <property type="match status" value="1"/>
</dbReference>